<protein>
    <submittedName>
        <fullName evidence="2">Fasciclin domain-containing protein</fullName>
    </submittedName>
</protein>
<dbReference type="SUPFAM" id="SSF82153">
    <property type="entry name" value="FAS1 domain"/>
    <property type="match status" value="2"/>
</dbReference>
<dbReference type="PANTHER" id="PTHR10900">
    <property type="entry name" value="PERIOSTIN-RELATED"/>
    <property type="match status" value="1"/>
</dbReference>
<dbReference type="PANTHER" id="PTHR10900:SF77">
    <property type="entry name" value="FI19380P1"/>
    <property type="match status" value="1"/>
</dbReference>
<comment type="caution">
    <text evidence="2">The sequence shown here is derived from an EMBL/GenBank/DDBJ whole genome shotgun (WGS) entry which is preliminary data.</text>
</comment>
<proteinExistence type="predicted"/>
<dbReference type="SMART" id="SM00554">
    <property type="entry name" value="FAS1"/>
    <property type="match status" value="1"/>
</dbReference>
<dbReference type="InterPro" id="IPR036378">
    <property type="entry name" value="FAS1_dom_sf"/>
</dbReference>
<dbReference type="GO" id="GO:0005615">
    <property type="term" value="C:extracellular space"/>
    <property type="evidence" value="ECO:0007669"/>
    <property type="project" value="TreeGrafter"/>
</dbReference>
<feature type="domain" description="FAS1" evidence="1">
    <location>
        <begin position="186"/>
        <end position="367"/>
    </location>
</feature>
<evidence type="ECO:0000259" key="1">
    <source>
        <dbReference type="PROSITE" id="PS50213"/>
    </source>
</evidence>
<keyword evidence="3" id="KW-1185">Reference proteome</keyword>
<reference evidence="2 3" key="1">
    <citation type="submission" date="2020-04" db="EMBL/GenBank/DDBJ databases">
        <authorList>
            <person name="Yin C."/>
        </authorList>
    </citation>
    <scope>NUCLEOTIDE SEQUENCE [LARGE SCALE GENOMIC DNA]</scope>
    <source>
        <strain evidence="2 3">Ae27</strain>
    </source>
</reference>
<dbReference type="InterPro" id="IPR000782">
    <property type="entry name" value="FAS1_domain"/>
</dbReference>
<name>A0A847RX52_9BACT</name>
<evidence type="ECO:0000313" key="2">
    <source>
        <dbReference type="EMBL" id="NLR67683.1"/>
    </source>
</evidence>
<feature type="domain" description="FAS1" evidence="1">
    <location>
        <begin position="34"/>
        <end position="182"/>
    </location>
</feature>
<dbReference type="AlphaFoldDB" id="A0A847RX52"/>
<dbReference type="Proteomes" id="UP000570474">
    <property type="component" value="Unassembled WGS sequence"/>
</dbReference>
<dbReference type="PROSITE" id="PS51257">
    <property type="entry name" value="PROKAR_LIPOPROTEIN"/>
    <property type="match status" value="1"/>
</dbReference>
<dbReference type="Gene3D" id="2.30.180.10">
    <property type="entry name" value="FAS1 domain"/>
    <property type="match status" value="2"/>
</dbReference>
<dbReference type="PROSITE" id="PS50213">
    <property type="entry name" value="FAS1"/>
    <property type="match status" value="2"/>
</dbReference>
<evidence type="ECO:0000313" key="3">
    <source>
        <dbReference type="Proteomes" id="UP000570474"/>
    </source>
</evidence>
<organism evidence="2 3">
    <name type="scientific">Chitinophaga varians</name>
    <dbReference type="NCBI Taxonomy" id="2202339"/>
    <lineage>
        <taxon>Bacteria</taxon>
        <taxon>Pseudomonadati</taxon>
        <taxon>Bacteroidota</taxon>
        <taxon>Chitinophagia</taxon>
        <taxon>Chitinophagales</taxon>
        <taxon>Chitinophagaceae</taxon>
        <taxon>Chitinophaga</taxon>
    </lineage>
</organism>
<dbReference type="RefSeq" id="WP_168873628.1">
    <property type="nucleotide sequence ID" value="NZ_JABAIA010000003.1"/>
</dbReference>
<accession>A0A847RX52</accession>
<gene>
    <name evidence="2" type="ORF">HGH92_25490</name>
</gene>
<dbReference type="EMBL" id="JABAIA010000003">
    <property type="protein sequence ID" value="NLR67683.1"/>
    <property type="molecule type" value="Genomic_DNA"/>
</dbReference>
<dbReference type="InterPro" id="IPR050904">
    <property type="entry name" value="Adhesion/Biosynth-related"/>
</dbReference>
<dbReference type="Pfam" id="PF02469">
    <property type="entry name" value="Fasciclin"/>
    <property type="match status" value="1"/>
</dbReference>
<sequence>MNIRKYGGWIMLLLWLTAACKKPDFESEERAQATGTISNYLINNFDFSLFAAAVQKAGLTDSLDQATTAFTVLAPLNSAFNKDGVFQPSDFDKWPADSLRYFVRTHVLPVKLFYTDIPLSSDNRYENLNHTRLYVSRSTIVNVALTVNGVQVQPQPSLGSSTNIKYGATQLNGVVYPLSSTLKVMPVTVQDFLSSRPQYSHLIAGLKKFGFWEQLNADGPFTVFAPQDSCFENRGMTLDSISRMDALRYDPAVFGSYFLKPNHVFLLDMLQLPPTGTSYVTFDTPSPNYKMLICQVGVGAGVGVVTAASANTSSQVQVGPYADRPWGDQGTAFLGEPRMTLSITNFKGTYINYTCTNGIVHLMSDILVMPENVTR</sequence>